<feature type="domain" description="Trimeric autotransporter adhesin YadA-like C-terminal membrane anchor" evidence="9">
    <location>
        <begin position="170"/>
        <end position="232"/>
    </location>
</feature>
<dbReference type="InterPro" id="IPR045584">
    <property type="entry name" value="Pilin-like"/>
</dbReference>
<evidence type="ECO:0000256" key="2">
    <source>
        <dbReference type="ARBA" id="ARBA00004442"/>
    </source>
</evidence>
<protein>
    <recommendedName>
        <fullName evidence="9">Trimeric autotransporter adhesin YadA-like C-terminal membrane anchor domain-containing protein</fullName>
    </recommendedName>
</protein>
<evidence type="ECO:0000313" key="10">
    <source>
        <dbReference type="EMBL" id="PXZ39309.1"/>
    </source>
</evidence>
<dbReference type="Pfam" id="PF03895">
    <property type="entry name" value="YadA_anchor"/>
    <property type="match status" value="1"/>
</dbReference>
<dbReference type="Gene3D" id="3.30.1300.30">
    <property type="entry name" value="GSPII I/J protein-like"/>
    <property type="match status" value="1"/>
</dbReference>
<comment type="caution">
    <text evidence="10">The sequence shown here is derived from an EMBL/GenBank/DDBJ whole genome shotgun (WGS) entry which is preliminary data.</text>
</comment>
<keyword evidence="8" id="KW-0175">Coiled coil</keyword>
<dbReference type="GO" id="GO:0009986">
    <property type="term" value="C:cell surface"/>
    <property type="evidence" value="ECO:0007669"/>
    <property type="project" value="UniProtKB-SubCell"/>
</dbReference>
<evidence type="ECO:0000256" key="3">
    <source>
        <dbReference type="ARBA" id="ARBA00022452"/>
    </source>
</evidence>
<evidence type="ECO:0000313" key="11">
    <source>
        <dbReference type="Proteomes" id="UP000247594"/>
    </source>
</evidence>
<keyword evidence="7" id="KW-0998">Cell outer membrane</keyword>
<dbReference type="GO" id="GO:0009279">
    <property type="term" value="C:cell outer membrane"/>
    <property type="evidence" value="ECO:0007669"/>
    <property type="project" value="UniProtKB-SubCell"/>
</dbReference>
<keyword evidence="5" id="KW-0732">Signal</keyword>
<reference evidence="10 11" key="1">
    <citation type="submission" date="2018-06" db="EMBL/GenBank/DDBJ databases">
        <authorList>
            <person name="Teymurazov M."/>
            <person name="Kislichkina A."/>
            <person name="Abaymova A."/>
            <person name="Mukhina T."/>
            <person name="Mayskaya N."/>
            <person name="Svetoch E."/>
            <person name="Bogun A."/>
        </authorList>
    </citation>
    <scope>NUCLEOTIDE SEQUENCE [LARGE SCALE GENOMIC DNA]</scope>
    <source>
        <strain evidence="10 11">SCPM-O-B-8406</strain>
    </source>
</reference>
<keyword evidence="3" id="KW-1134">Transmembrane beta strand</keyword>
<proteinExistence type="predicted"/>
<organism evidence="10 11">
    <name type="scientific">Avibacterium paragallinarum</name>
    <name type="common">Haemophilus gallinarum</name>
    <dbReference type="NCBI Taxonomy" id="728"/>
    <lineage>
        <taxon>Bacteria</taxon>
        <taxon>Pseudomonadati</taxon>
        <taxon>Pseudomonadota</taxon>
        <taxon>Gammaproteobacteria</taxon>
        <taxon>Pasteurellales</taxon>
        <taxon>Pasteurellaceae</taxon>
        <taxon>Avibacterium</taxon>
    </lineage>
</organism>
<dbReference type="InterPro" id="IPR005594">
    <property type="entry name" value="YadA_C"/>
</dbReference>
<evidence type="ECO:0000256" key="5">
    <source>
        <dbReference type="ARBA" id="ARBA00022729"/>
    </source>
</evidence>
<keyword evidence="6" id="KW-0472">Membrane</keyword>
<name>A0AAE5TKG7_AVIPA</name>
<sequence length="232" mass="25710">MRRIIMLIKVKKIPALFLTLFTLLISYNTLAKEEGNGNEVLPADDCAPCERLDLIDAILGVDTWTAVTNEDYDKRSDFYNNVVEPYTYNDKDNNPKIVEKMKNYIKNNTIIGKLETDIDTHDARITQLENRTLIPNLNTQITQLQRDIKLLDNRLASGIAASNAMAGLVSATKDGKSMVAVGVGTYRDRSAVAIGVSRLSDNGHWKAKFSLATGMNGSNKDLSTSTSIGYQF</sequence>
<evidence type="ECO:0000256" key="4">
    <source>
        <dbReference type="ARBA" id="ARBA00022692"/>
    </source>
</evidence>
<comment type="subcellular location">
    <subcellularLocation>
        <location evidence="2">Cell outer membrane</location>
    </subcellularLocation>
    <subcellularLocation>
        <location evidence="1">Cell surface</location>
    </subcellularLocation>
</comment>
<evidence type="ECO:0000256" key="6">
    <source>
        <dbReference type="ARBA" id="ARBA00023136"/>
    </source>
</evidence>
<gene>
    <name evidence="10" type="ORF">DM482_05005</name>
</gene>
<keyword evidence="4" id="KW-0812">Transmembrane</keyword>
<accession>A0AAE5TKG7</accession>
<dbReference type="EMBL" id="QJPJ01000006">
    <property type="protein sequence ID" value="PXZ39309.1"/>
    <property type="molecule type" value="Genomic_DNA"/>
</dbReference>
<evidence type="ECO:0000256" key="1">
    <source>
        <dbReference type="ARBA" id="ARBA00004241"/>
    </source>
</evidence>
<dbReference type="SUPFAM" id="SSF54523">
    <property type="entry name" value="Pili subunits"/>
    <property type="match status" value="1"/>
</dbReference>
<evidence type="ECO:0000256" key="8">
    <source>
        <dbReference type="SAM" id="Coils"/>
    </source>
</evidence>
<evidence type="ECO:0000256" key="7">
    <source>
        <dbReference type="ARBA" id="ARBA00023237"/>
    </source>
</evidence>
<feature type="coiled-coil region" evidence="8">
    <location>
        <begin position="111"/>
        <end position="154"/>
    </location>
</feature>
<dbReference type="AlphaFoldDB" id="A0AAE5TKG7"/>
<dbReference type="Proteomes" id="UP000247594">
    <property type="component" value="Unassembled WGS sequence"/>
</dbReference>
<evidence type="ECO:0000259" key="9">
    <source>
        <dbReference type="Pfam" id="PF03895"/>
    </source>
</evidence>